<feature type="non-terminal residue" evidence="2">
    <location>
        <position position="98"/>
    </location>
</feature>
<organism evidence="2 3">
    <name type="scientific">Gordonia amicalis</name>
    <dbReference type="NCBI Taxonomy" id="89053"/>
    <lineage>
        <taxon>Bacteria</taxon>
        <taxon>Bacillati</taxon>
        <taxon>Actinomycetota</taxon>
        <taxon>Actinomycetes</taxon>
        <taxon>Mycobacteriales</taxon>
        <taxon>Gordoniaceae</taxon>
        <taxon>Gordonia</taxon>
    </lineage>
</organism>
<proteinExistence type="predicted"/>
<sequence>MERRDFLAVLAAGTVGALTASTVTGCASPVPAAEITPSGTPLTLPTSTTGPPTPALSRAGLLPPAVGTRRPLPRYLLRSPAPRGNGRQVRYDFLPLSL</sequence>
<dbReference type="Proteomes" id="UP001185779">
    <property type="component" value="Unassembled WGS sequence"/>
</dbReference>
<dbReference type="EMBL" id="JAWLKI010000031">
    <property type="protein sequence ID" value="MDV6309651.1"/>
    <property type="molecule type" value="Genomic_DNA"/>
</dbReference>
<comment type="caution">
    <text evidence="2">The sequence shown here is derived from an EMBL/GenBank/DDBJ whole genome shotgun (WGS) entry which is preliminary data.</text>
</comment>
<reference evidence="2 3" key="1">
    <citation type="submission" date="2023-10" db="EMBL/GenBank/DDBJ databases">
        <title>Development of a sustainable strategy for remediation of hydrocarbon-contaminated territories based on the waste exchange concept.</title>
        <authorList>
            <person name="Krivoruchko A."/>
        </authorList>
    </citation>
    <scope>NUCLEOTIDE SEQUENCE [LARGE SCALE GENOMIC DNA]</scope>
    <source>
        <strain evidence="2 3">IEGM 1266</strain>
    </source>
</reference>
<keyword evidence="3" id="KW-1185">Reference proteome</keyword>
<dbReference type="NCBIfam" id="TIGR01409">
    <property type="entry name" value="TAT_signal_seq"/>
    <property type="match status" value="1"/>
</dbReference>
<evidence type="ECO:0000313" key="3">
    <source>
        <dbReference type="Proteomes" id="UP001185779"/>
    </source>
</evidence>
<name>A0ABU4DIR9_9ACTN</name>
<feature type="region of interest" description="Disordered" evidence="1">
    <location>
        <begin position="30"/>
        <end position="67"/>
    </location>
</feature>
<accession>A0ABU4DIR9</accession>
<dbReference type="InterPro" id="IPR019546">
    <property type="entry name" value="TAT_signal_bac_arc"/>
</dbReference>
<evidence type="ECO:0000256" key="1">
    <source>
        <dbReference type="SAM" id="MobiDB-lite"/>
    </source>
</evidence>
<gene>
    <name evidence="2" type="ORF">R3P94_20500</name>
</gene>
<dbReference type="RefSeq" id="WP_317505546.1">
    <property type="nucleotide sequence ID" value="NZ_JAWLKI010000031.1"/>
</dbReference>
<protein>
    <submittedName>
        <fullName evidence="2">Twin-arginine translocation signal domain-containing protein</fullName>
    </submittedName>
</protein>
<feature type="compositionally biased region" description="Low complexity" evidence="1">
    <location>
        <begin position="36"/>
        <end position="50"/>
    </location>
</feature>
<dbReference type="PROSITE" id="PS51257">
    <property type="entry name" value="PROKAR_LIPOPROTEIN"/>
    <property type="match status" value="1"/>
</dbReference>
<evidence type="ECO:0000313" key="2">
    <source>
        <dbReference type="EMBL" id="MDV6309651.1"/>
    </source>
</evidence>